<organism evidence="3 4">
    <name type="scientific">Actinoplanes palleronii</name>
    <dbReference type="NCBI Taxonomy" id="113570"/>
    <lineage>
        <taxon>Bacteria</taxon>
        <taxon>Bacillati</taxon>
        <taxon>Actinomycetota</taxon>
        <taxon>Actinomycetes</taxon>
        <taxon>Micromonosporales</taxon>
        <taxon>Micromonosporaceae</taxon>
        <taxon>Actinoplanes</taxon>
    </lineage>
</organism>
<evidence type="ECO:0000313" key="4">
    <source>
        <dbReference type="Proteomes" id="UP000624709"/>
    </source>
</evidence>
<evidence type="ECO:0000256" key="1">
    <source>
        <dbReference type="SAM" id="MobiDB-lite"/>
    </source>
</evidence>
<feature type="compositionally biased region" description="Pro residues" evidence="1">
    <location>
        <begin position="115"/>
        <end position="140"/>
    </location>
</feature>
<feature type="compositionally biased region" description="Polar residues" evidence="1">
    <location>
        <begin position="85"/>
        <end position="103"/>
    </location>
</feature>
<comment type="caution">
    <text evidence="3">The sequence shown here is derived from an EMBL/GenBank/DDBJ whole genome shotgun (WGS) entry which is preliminary data.</text>
</comment>
<keyword evidence="2" id="KW-0472">Membrane</keyword>
<feature type="region of interest" description="Disordered" evidence="1">
    <location>
        <begin position="421"/>
        <end position="441"/>
    </location>
</feature>
<reference evidence="3 4" key="1">
    <citation type="submission" date="2021-01" db="EMBL/GenBank/DDBJ databases">
        <title>Whole genome shotgun sequence of Actinoplanes palleronii NBRC 14916.</title>
        <authorList>
            <person name="Komaki H."/>
            <person name="Tamura T."/>
        </authorList>
    </citation>
    <scope>NUCLEOTIDE SEQUENCE [LARGE SCALE GENOMIC DNA]</scope>
    <source>
        <strain evidence="3 4">NBRC 14916</strain>
    </source>
</reference>
<dbReference type="Proteomes" id="UP000624709">
    <property type="component" value="Unassembled WGS sequence"/>
</dbReference>
<keyword evidence="2" id="KW-0812">Transmembrane</keyword>
<accession>A0ABQ4B0W9</accession>
<feature type="compositionally biased region" description="Polar residues" evidence="1">
    <location>
        <begin position="422"/>
        <end position="434"/>
    </location>
</feature>
<dbReference type="EMBL" id="BOMS01000009">
    <property type="protein sequence ID" value="GIE64314.1"/>
    <property type="molecule type" value="Genomic_DNA"/>
</dbReference>
<protein>
    <submittedName>
        <fullName evidence="3">Uncharacterized protein</fullName>
    </submittedName>
</protein>
<feature type="compositionally biased region" description="Pro residues" evidence="1">
    <location>
        <begin position="153"/>
        <end position="162"/>
    </location>
</feature>
<proteinExistence type="predicted"/>
<feature type="compositionally biased region" description="Low complexity" evidence="1">
    <location>
        <begin position="175"/>
        <end position="185"/>
    </location>
</feature>
<keyword evidence="4" id="KW-1185">Reference proteome</keyword>
<name>A0ABQ4B0W9_9ACTN</name>
<feature type="transmembrane region" description="Helical" evidence="2">
    <location>
        <begin position="201"/>
        <end position="222"/>
    </location>
</feature>
<feature type="region of interest" description="Disordered" evidence="1">
    <location>
        <begin position="1"/>
        <end position="194"/>
    </location>
</feature>
<evidence type="ECO:0000256" key="2">
    <source>
        <dbReference type="SAM" id="Phobius"/>
    </source>
</evidence>
<feature type="compositionally biased region" description="Pro residues" evidence="1">
    <location>
        <begin position="42"/>
        <end position="55"/>
    </location>
</feature>
<gene>
    <name evidence="3" type="ORF">Apa02nite_004220</name>
</gene>
<sequence length="771" mass="80782">MDPEGDDAERAPNPGPWDTPPRKTDPAPARKPGHSPPRRTDPTPPRPADSPPPGRTRPVPARSAEPQPPAGDPAKVTDAEPPQPTVVSRESPSPATPRMSNPWATPVRPQTRKPVAPPRTPEPVAPPPRAPDPVTPPAAPVPQQHQPLFTPARRPPPAPPQPARATPGGAPPAPSAIGHGPAAAPVVPEEKRAAERSPRGAGLLIGVALALALAATLGLFYLQTRPATTPDSAAAAAQAATALRDRDTASLEVSFFDQAGVDVTGDLTVTKDGFAIGTLTDAGGGKADYHASGDTIAVRGDSAWWSRRDPARTGIVTDLWVRPDEPPFPVDDSKLAPAALAGMLDWMGDGGTPVTDAETVAGTSVVGLRRNGWTAMVSSAEPHRLVWFGGPMQDGTPLGTPLGLESRPLVTPSYVSVLVNPTPENARQPRTPQESVPIGKVPAKRPAFDTTVRATTCRTVTCTWSVTVRNTGTAAGDASVIASVAPGMTQTQVKNLGSIAPGKSATTPAMSFPNPAPTNKNVTADYQAQVFNRELHGSTLGLMRRLQENGIVPGRSKVLGALGPAPTETVLFALDAMRRARGFDAAKAIAAMEDVVTAGALPEVGELVRSTRLTNPEILYTKLPDLIFEYDTGTPATPVNEQIGHRRELQIAAGMLREDPAAKLTIGSDSGLVVRSGPRTSTVQLRSVSGDAVSANLESALKDLEKATGTRTVLLYVDPSAGYTYVAARDHFDSYVKPVWCSGNGNRADEVVVTNQTGTQRWAKKDFPGCA</sequence>
<evidence type="ECO:0000313" key="3">
    <source>
        <dbReference type="EMBL" id="GIE64314.1"/>
    </source>
</evidence>
<keyword evidence="2" id="KW-1133">Transmembrane helix</keyword>